<accession>A0AAV8YAC7</accession>
<keyword evidence="4" id="KW-0234">DNA repair</keyword>
<evidence type="ECO:0000256" key="1">
    <source>
        <dbReference type="ARBA" id="ARBA00004123"/>
    </source>
</evidence>
<evidence type="ECO:0000256" key="2">
    <source>
        <dbReference type="ARBA" id="ARBA00022490"/>
    </source>
</evidence>
<dbReference type="EMBL" id="JANEYF010002304">
    <property type="protein sequence ID" value="KAJ8948393.1"/>
    <property type="molecule type" value="Genomic_DNA"/>
</dbReference>
<evidence type="ECO:0008006" key="8">
    <source>
        <dbReference type="Google" id="ProtNLM"/>
    </source>
</evidence>
<proteinExistence type="predicted"/>
<evidence type="ECO:0000256" key="4">
    <source>
        <dbReference type="ARBA" id="ARBA00023204"/>
    </source>
</evidence>
<dbReference type="GO" id="GO:0006302">
    <property type="term" value="P:double-strand break repair"/>
    <property type="evidence" value="ECO:0007669"/>
    <property type="project" value="TreeGrafter"/>
</dbReference>
<keyword evidence="7" id="KW-1185">Reference proteome</keyword>
<dbReference type="InterPro" id="IPR026126">
    <property type="entry name" value="BABAM1"/>
</dbReference>
<comment type="caution">
    <text evidence="6">The sequence shown here is derived from an EMBL/GenBank/DDBJ whole genome shotgun (WGS) entry which is preliminary data.</text>
</comment>
<dbReference type="PANTHER" id="PTHR15660:SF1">
    <property type="entry name" value="BRISC AND BRCA1-A COMPLEX MEMBER 1"/>
    <property type="match status" value="1"/>
</dbReference>
<dbReference type="GO" id="GO:0016604">
    <property type="term" value="C:nuclear body"/>
    <property type="evidence" value="ECO:0007669"/>
    <property type="project" value="TreeGrafter"/>
</dbReference>
<reference evidence="6" key="1">
    <citation type="journal article" date="2023" name="Insect Mol. Biol.">
        <title>Genome sequencing provides insights into the evolution of gene families encoding plant cell wall-degrading enzymes in longhorned beetles.</title>
        <authorList>
            <person name="Shin N.R."/>
            <person name="Okamura Y."/>
            <person name="Kirsch R."/>
            <person name="Pauchet Y."/>
        </authorList>
    </citation>
    <scope>NUCLEOTIDE SEQUENCE</scope>
    <source>
        <strain evidence="6">RBIC_L_NR</strain>
    </source>
</reference>
<keyword evidence="3" id="KW-0227">DNA damage</keyword>
<evidence type="ECO:0000313" key="7">
    <source>
        <dbReference type="Proteomes" id="UP001162156"/>
    </source>
</evidence>
<dbReference type="AlphaFoldDB" id="A0AAV8YAC7"/>
<dbReference type="GO" id="GO:0045739">
    <property type="term" value="P:positive regulation of DNA repair"/>
    <property type="evidence" value="ECO:0007669"/>
    <property type="project" value="InterPro"/>
</dbReference>
<keyword evidence="5" id="KW-0539">Nucleus</keyword>
<sequence length="295" mass="34378">MTEHIIPIIMEQDNNEENNPPSDSEQKISKPMEELSIKQNKPVIQVKTVPKTNVHAEYLKEFDIFEERGEYSLPNENVPEKIILVIDRAQDENFTPFVTNNCTFTPLSMLKRAIHVFLKLKHTINKYNEFAIVVLNENNAKWILNFTSDMRKLRDAINRITECEVEDTFNLNSLFDELVNNITMPDTIKSEIPPSYIVRTVIFYGRSYTIPEIELDEKLENLLENPYFTCDVLMTHEPVDPSNHCNRIFTALQNLDKKGLAYFFPVCRDSRRLHNCAGKLLAHPLQRPVQKLQKI</sequence>
<dbReference type="GO" id="GO:0007095">
    <property type="term" value="P:mitotic G2 DNA damage checkpoint signaling"/>
    <property type="evidence" value="ECO:0007669"/>
    <property type="project" value="TreeGrafter"/>
</dbReference>
<evidence type="ECO:0000256" key="3">
    <source>
        <dbReference type="ARBA" id="ARBA00022763"/>
    </source>
</evidence>
<dbReference type="Proteomes" id="UP001162156">
    <property type="component" value="Unassembled WGS sequence"/>
</dbReference>
<protein>
    <recommendedName>
        <fullName evidence="8">BRISC and BRCA1-A complex member 1</fullName>
    </recommendedName>
</protein>
<evidence type="ECO:0000313" key="6">
    <source>
        <dbReference type="EMBL" id="KAJ8948393.1"/>
    </source>
</evidence>
<gene>
    <name evidence="6" type="ORF">NQ314_008433</name>
</gene>
<keyword evidence="2" id="KW-0963">Cytoplasm</keyword>
<dbReference type="PANTHER" id="PTHR15660">
    <property type="entry name" value="BRISC AND BRCA1-A COMPLEX MEMBER 1"/>
    <property type="match status" value="1"/>
</dbReference>
<name>A0AAV8YAC7_9CUCU</name>
<dbReference type="GO" id="GO:0070531">
    <property type="term" value="C:BRCA1-A complex"/>
    <property type="evidence" value="ECO:0007669"/>
    <property type="project" value="InterPro"/>
</dbReference>
<dbReference type="CDD" id="cd21502">
    <property type="entry name" value="vWA_BABAM1"/>
    <property type="match status" value="1"/>
</dbReference>
<dbReference type="GO" id="GO:0070552">
    <property type="term" value="C:BRISC complex"/>
    <property type="evidence" value="ECO:0007669"/>
    <property type="project" value="InterPro"/>
</dbReference>
<comment type="subcellular location">
    <subcellularLocation>
        <location evidence="1">Nucleus</location>
    </subcellularLocation>
</comment>
<evidence type="ECO:0000256" key="5">
    <source>
        <dbReference type="ARBA" id="ARBA00023242"/>
    </source>
</evidence>
<organism evidence="6 7">
    <name type="scientific">Rhamnusium bicolor</name>
    <dbReference type="NCBI Taxonomy" id="1586634"/>
    <lineage>
        <taxon>Eukaryota</taxon>
        <taxon>Metazoa</taxon>
        <taxon>Ecdysozoa</taxon>
        <taxon>Arthropoda</taxon>
        <taxon>Hexapoda</taxon>
        <taxon>Insecta</taxon>
        <taxon>Pterygota</taxon>
        <taxon>Neoptera</taxon>
        <taxon>Endopterygota</taxon>
        <taxon>Coleoptera</taxon>
        <taxon>Polyphaga</taxon>
        <taxon>Cucujiformia</taxon>
        <taxon>Chrysomeloidea</taxon>
        <taxon>Cerambycidae</taxon>
        <taxon>Lepturinae</taxon>
        <taxon>Rhagiini</taxon>
        <taxon>Rhamnusium</taxon>
    </lineage>
</organism>